<name>A0A9D3PF36_MEGAT</name>
<dbReference type="GO" id="GO:0043565">
    <property type="term" value="F:sequence-specific DNA binding"/>
    <property type="evidence" value="ECO:0007669"/>
    <property type="project" value="InterPro"/>
</dbReference>
<evidence type="ECO:0000256" key="7">
    <source>
        <dbReference type="ARBA" id="ARBA00023125"/>
    </source>
</evidence>
<proteinExistence type="inferred from homology"/>
<dbReference type="GO" id="GO:0045892">
    <property type="term" value="P:negative regulation of DNA-templated transcription"/>
    <property type="evidence" value="ECO:0007669"/>
    <property type="project" value="UniProtKB-ARBA"/>
</dbReference>
<gene>
    <name evidence="14" type="ORF">MATL_G00250250</name>
</gene>
<dbReference type="GO" id="GO:0005634">
    <property type="term" value="C:nucleus"/>
    <property type="evidence" value="ECO:0007669"/>
    <property type="project" value="UniProtKB-SubCell"/>
</dbReference>
<keyword evidence="4" id="KW-1017">Isopeptide bond</keyword>
<evidence type="ECO:0000256" key="3">
    <source>
        <dbReference type="ARBA" id="ARBA00022491"/>
    </source>
</evidence>
<evidence type="ECO:0000256" key="5">
    <source>
        <dbReference type="ARBA" id="ARBA00022843"/>
    </source>
</evidence>
<dbReference type="InterPro" id="IPR000418">
    <property type="entry name" value="Ets_dom"/>
</dbReference>
<dbReference type="FunFam" id="1.10.10.10:FF:000113">
    <property type="entry name" value="ETS domain-containing protein Elk-3"/>
    <property type="match status" value="1"/>
</dbReference>
<dbReference type="PROSITE" id="PS50061">
    <property type="entry name" value="ETS_DOMAIN_3"/>
    <property type="match status" value="1"/>
</dbReference>
<feature type="domain" description="ETS" evidence="13">
    <location>
        <begin position="44"/>
        <end position="124"/>
    </location>
</feature>
<dbReference type="GO" id="GO:0030154">
    <property type="term" value="P:cell differentiation"/>
    <property type="evidence" value="ECO:0007669"/>
    <property type="project" value="TreeGrafter"/>
</dbReference>
<dbReference type="Proteomes" id="UP001046870">
    <property type="component" value="Chromosome 23"/>
</dbReference>
<organism evidence="14 15">
    <name type="scientific">Megalops atlanticus</name>
    <name type="common">Tarpon</name>
    <name type="synonym">Clupea gigantea</name>
    <dbReference type="NCBI Taxonomy" id="7932"/>
    <lineage>
        <taxon>Eukaryota</taxon>
        <taxon>Metazoa</taxon>
        <taxon>Chordata</taxon>
        <taxon>Craniata</taxon>
        <taxon>Vertebrata</taxon>
        <taxon>Euteleostomi</taxon>
        <taxon>Actinopterygii</taxon>
        <taxon>Neopterygii</taxon>
        <taxon>Teleostei</taxon>
        <taxon>Elopiformes</taxon>
        <taxon>Megalopidae</taxon>
        <taxon>Megalops</taxon>
    </lineage>
</organism>
<reference evidence="14" key="1">
    <citation type="submission" date="2021-01" db="EMBL/GenBank/DDBJ databases">
        <authorList>
            <person name="Zahm M."/>
            <person name="Roques C."/>
            <person name="Cabau C."/>
            <person name="Klopp C."/>
            <person name="Donnadieu C."/>
            <person name="Jouanno E."/>
            <person name="Lampietro C."/>
            <person name="Louis A."/>
            <person name="Herpin A."/>
            <person name="Echchiki A."/>
            <person name="Berthelot C."/>
            <person name="Parey E."/>
            <person name="Roest-Crollius H."/>
            <person name="Braasch I."/>
            <person name="Postlethwait J."/>
            <person name="Bobe J."/>
            <person name="Montfort J."/>
            <person name="Bouchez O."/>
            <person name="Begum T."/>
            <person name="Mejri S."/>
            <person name="Adams A."/>
            <person name="Chen W.-J."/>
            <person name="Guiguen Y."/>
        </authorList>
    </citation>
    <scope>NUCLEOTIDE SEQUENCE</scope>
    <source>
        <strain evidence="14">YG-15Mar2019-1</strain>
        <tissue evidence="14">Brain</tissue>
    </source>
</reference>
<dbReference type="InterPro" id="IPR046328">
    <property type="entry name" value="ETS_fam"/>
</dbReference>
<keyword evidence="7 11" id="KW-0238">DNA-binding</keyword>
<evidence type="ECO:0000256" key="12">
    <source>
        <dbReference type="SAM" id="MobiDB-lite"/>
    </source>
</evidence>
<keyword evidence="10 11" id="KW-0539">Nucleus</keyword>
<comment type="caution">
    <text evidence="14">The sequence shown here is derived from an EMBL/GenBank/DDBJ whole genome shotgun (WGS) entry which is preliminary data.</text>
</comment>
<evidence type="ECO:0000256" key="8">
    <source>
        <dbReference type="ARBA" id="ARBA00023159"/>
    </source>
</evidence>
<dbReference type="AlphaFoldDB" id="A0A9D3PF36"/>
<dbReference type="Pfam" id="PF00178">
    <property type="entry name" value="Ets"/>
    <property type="match status" value="1"/>
</dbReference>
<comment type="similarity">
    <text evidence="2 11">Belongs to the ETS family.</text>
</comment>
<evidence type="ECO:0000256" key="4">
    <source>
        <dbReference type="ARBA" id="ARBA00022499"/>
    </source>
</evidence>
<evidence type="ECO:0000256" key="9">
    <source>
        <dbReference type="ARBA" id="ARBA00023163"/>
    </source>
</evidence>
<dbReference type="EMBL" id="JAFDVH010000023">
    <property type="protein sequence ID" value="KAG7456297.1"/>
    <property type="molecule type" value="Genomic_DNA"/>
</dbReference>
<dbReference type="PRINTS" id="PR00454">
    <property type="entry name" value="ETSDOMAIN"/>
</dbReference>
<protein>
    <recommendedName>
        <fullName evidence="13">ETS domain-containing protein</fullName>
    </recommendedName>
</protein>
<evidence type="ECO:0000256" key="10">
    <source>
        <dbReference type="ARBA" id="ARBA00023242"/>
    </source>
</evidence>
<feature type="compositionally biased region" description="Basic and acidic residues" evidence="12">
    <location>
        <begin position="305"/>
        <end position="318"/>
    </location>
</feature>
<dbReference type="GO" id="GO:0000981">
    <property type="term" value="F:DNA-binding transcription factor activity, RNA polymerase II-specific"/>
    <property type="evidence" value="ECO:0007669"/>
    <property type="project" value="TreeGrafter"/>
</dbReference>
<evidence type="ECO:0000256" key="2">
    <source>
        <dbReference type="ARBA" id="ARBA00005562"/>
    </source>
</evidence>
<accession>A0A9D3PF36</accession>
<dbReference type="SUPFAM" id="SSF46785">
    <property type="entry name" value="Winged helix' DNA-binding domain"/>
    <property type="match status" value="1"/>
</dbReference>
<feature type="compositionally biased region" description="Low complexity" evidence="12">
    <location>
        <begin position="234"/>
        <end position="277"/>
    </location>
</feature>
<feature type="region of interest" description="Disordered" evidence="12">
    <location>
        <begin position="231"/>
        <end position="332"/>
    </location>
</feature>
<evidence type="ECO:0000259" key="13">
    <source>
        <dbReference type="PROSITE" id="PS50061"/>
    </source>
</evidence>
<keyword evidence="9" id="KW-0804">Transcription</keyword>
<dbReference type="InterPro" id="IPR036390">
    <property type="entry name" value="WH_DNA-bd_sf"/>
</dbReference>
<evidence type="ECO:0000256" key="1">
    <source>
        <dbReference type="ARBA" id="ARBA00004123"/>
    </source>
</evidence>
<keyword evidence="15" id="KW-1185">Reference proteome</keyword>
<dbReference type="PROSITE" id="PS00345">
    <property type="entry name" value="ETS_DOMAIN_1"/>
    <property type="match status" value="1"/>
</dbReference>
<dbReference type="PANTHER" id="PTHR11849">
    <property type="entry name" value="ETS"/>
    <property type="match status" value="1"/>
</dbReference>
<evidence type="ECO:0000256" key="11">
    <source>
        <dbReference type="RuleBase" id="RU004019"/>
    </source>
</evidence>
<keyword evidence="6" id="KW-0805">Transcription regulation</keyword>
<evidence type="ECO:0000313" key="14">
    <source>
        <dbReference type="EMBL" id="KAG7456297.1"/>
    </source>
</evidence>
<dbReference type="InterPro" id="IPR036388">
    <property type="entry name" value="WH-like_DNA-bd_sf"/>
</dbReference>
<dbReference type="Gene3D" id="1.10.10.10">
    <property type="entry name" value="Winged helix-like DNA-binding domain superfamily/Winged helix DNA-binding domain"/>
    <property type="match status" value="1"/>
</dbReference>
<keyword evidence="8" id="KW-0010">Activator</keyword>
<keyword evidence="5" id="KW-0832">Ubl conjugation</keyword>
<evidence type="ECO:0000313" key="15">
    <source>
        <dbReference type="Proteomes" id="UP001046870"/>
    </source>
</evidence>
<keyword evidence="3" id="KW-0678">Repressor</keyword>
<comment type="subcellular location">
    <subcellularLocation>
        <location evidence="1 11">Nucleus</location>
    </subcellularLocation>
</comment>
<sequence length="443" mass="48255">MLDIGGQREKRGGKACLHRRQTAWGIMRERKKSYFRRLGMESAITLWQFLLQLLLDQSHKHLICWTSNDGEFKLLKSEEVAKLWGLRKNKTNMNYDKLSRALRYYYDKNIIKKVIGQKFVYKFVSFPDILKMDPQAVEMGRDGGRAMLQEAESLGHEGEEEDSSKGPLSALRASACRNDYIHSGLYSSFTVSSLRNQQQLLRAIKVEKQRVEQAEDEARTVIRFVANRSEKGGAPPVVSLPSSPPASSSAEVFFASRPSPSPRRSSSSCSPSPCSPSFVPGRGRGPEEEADDSEQCAQPLNLSAGHRDRLSGPPEKRVSSGGPPAKAKKPKGLEISAPSLLLSASDIGSIALNSPALPSGSLTPAFFTAQTPSGLLLAPSPLLSGIHFWSSLSPVAPLSPARLQGHSSLFQFPTLLNGHIPVPIPNLDGATSPLLLSSSAQKS</sequence>
<dbReference type="PANTHER" id="PTHR11849:SF172">
    <property type="entry name" value="ETS DOMAIN-CONTAINING PROTEIN ELK-3"/>
    <property type="match status" value="1"/>
</dbReference>
<dbReference type="OrthoDB" id="8898988at2759"/>
<dbReference type="PROSITE" id="PS00346">
    <property type="entry name" value="ETS_DOMAIN_2"/>
    <property type="match status" value="1"/>
</dbReference>
<evidence type="ECO:0000256" key="6">
    <source>
        <dbReference type="ARBA" id="ARBA00023015"/>
    </source>
</evidence>
<dbReference type="SMART" id="SM00413">
    <property type="entry name" value="ETS"/>
    <property type="match status" value="1"/>
</dbReference>